<keyword evidence="3" id="KW-1185">Reference proteome</keyword>
<reference evidence="2 3" key="1">
    <citation type="journal article" date="2010" name="Nat. Biotechnol.">
        <title>Genome sequence of the model mushroom Schizophyllum commune.</title>
        <authorList>
            <person name="Ohm R.A."/>
            <person name="de Jong J.F."/>
            <person name="Lugones L.G."/>
            <person name="Aerts A."/>
            <person name="Kothe E."/>
            <person name="Stajich J.E."/>
            <person name="de Vries R.P."/>
            <person name="Record E."/>
            <person name="Levasseur A."/>
            <person name="Baker S.E."/>
            <person name="Bartholomew K.A."/>
            <person name="Coutinho P.M."/>
            <person name="Erdmann S."/>
            <person name="Fowler T.J."/>
            <person name="Gathman A.C."/>
            <person name="Lombard V."/>
            <person name="Henrissat B."/>
            <person name="Knabe N."/>
            <person name="Kuees U."/>
            <person name="Lilly W.W."/>
            <person name="Lindquist E."/>
            <person name="Lucas S."/>
            <person name="Magnuson J.K."/>
            <person name="Piumi F."/>
            <person name="Raudaskoski M."/>
            <person name="Salamov A."/>
            <person name="Schmutz J."/>
            <person name="Schwarze F.W.M.R."/>
            <person name="vanKuyk P.A."/>
            <person name="Horton J.S."/>
            <person name="Grigoriev I.V."/>
            <person name="Woesten H.A.B."/>
        </authorList>
    </citation>
    <scope>NUCLEOTIDE SEQUENCE [LARGE SCALE GENOMIC DNA]</scope>
    <source>
        <strain evidence="3">H4-8 / FGSC 9210</strain>
    </source>
</reference>
<dbReference type="KEGG" id="scm:SCHCO_02600489"/>
<evidence type="ECO:0000256" key="1">
    <source>
        <dbReference type="SAM" id="MobiDB-lite"/>
    </source>
</evidence>
<evidence type="ECO:0000313" key="2">
    <source>
        <dbReference type="EMBL" id="EFI96406.1"/>
    </source>
</evidence>
<dbReference type="InParanoid" id="D8Q7E6"/>
<dbReference type="OrthoDB" id="3119933at2759"/>
<dbReference type="GeneID" id="9587434"/>
<dbReference type="Proteomes" id="UP000007431">
    <property type="component" value="Unassembled WGS sequence"/>
</dbReference>
<proteinExistence type="predicted"/>
<protein>
    <submittedName>
        <fullName evidence="2">Uncharacterized protein</fullName>
    </submittedName>
</protein>
<dbReference type="HOGENOM" id="CLU_515009_0_0_1"/>
<dbReference type="EMBL" id="GL377307">
    <property type="protein sequence ID" value="EFI96406.1"/>
    <property type="molecule type" value="Genomic_DNA"/>
</dbReference>
<evidence type="ECO:0000313" key="3">
    <source>
        <dbReference type="Proteomes" id="UP000007431"/>
    </source>
</evidence>
<feature type="region of interest" description="Disordered" evidence="1">
    <location>
        <begin position="508"/>
        <end position="529"/>
    </location>
</feature>
<name>D8Q7E6_SCHCM</name>
<organism evidence="3">
    <name type="scientific">Schizophyllum commune (strain H4-8 / FGSC 9210)</name>
    <name type="common">Split gill fungus</name>
    <dbReference type="NCBI Taxonomy" id="578458"/>
    <lineage>
        <taxon>Eukaryota</taxon>
        <taxon>Fungi</taxon>
        <taxon>Dikarya</taxon>
        <taxon>Basidiomycota</taxon>
        <taxon>Agaricomycotina</taxon>
        <taxon>Agaricomycetes</taxon>
        <taxon>Agaricomycetidae</taxon>
        <taxon>Agaricales</taxon>
        <taxon>Schizophyllaceae</taxon>
        <taxon>Schizophyllum</taxon>
    </lineage>
</organism>
<dbReference type="AlphaFoldDB" id="D8Q7E6"/>
<feature type="region of interest" description="Disordered" evidence="1">
    <location>
        <begin position="1"/>
        <end position="69"/>
    </location>
</feature>
<feature type="compositionally biased region" description="Acidic residues" evidence="1">
    <location>
        <begin position="57"/>
        <end position="69"/>
    </location>
</feature>
<sequence length="529" mass="58077">MAKATESTKKKTTRRLRATSSVPPDDIVPSHCEDVTNSEGLSVGLTDEEGRPKNAFIDDEAEEDNAEETEIIDKDEYEFVDHGESTGLEDGVPAADNAFVPAIEEHTAGGATLEHAEGAEATGHTNENESDGEHSAHSLELQAAAASTPENNGSRPIDLYFASFQPNKASPAYQALLNDGCFEWTGISDYGYCNNVYKTIHLYKQGPMLTSSAWKPTSPTNFPDFQLSMRTLYPAFPVMKTICNTLAFSASSGFVNLSRVNPARFMFDDTNQTNAATLTRISDATTPAFCMSLGLIREAFVGPNGLNIEQAVRRGITLAPFECEAYRIFSCANEIAKFKDEDHFIVPLYSNGGILFATKPIGPDGRRPNVPGWTAVQTQKRQKPEMISDRSTQGRRKIGVLEYVDDIPIIDARRKPVAWGTDTFAQITNDKMWPRFTDNLERDAVAVVVYTVNRWGHEGMRRLTFNINAVVVVADNIEAVSAKAADTIERETASLGVKRSRLTRVRPDAAGVEEACAESSTKKRKPEDA</sequence>
<dbReference type="VEuPathDB" id="FungiDB:SCHCODRAFT_02600489"/>
<accession>D8Q7E6</accession>
<gene>
    <name evidence="2" type="ORF">SCHCODRAFT_235372</name>
</gene>
<dbReference type="RefSeq" id="XP_003031309.1">
    <property type="nucleotide sequence ID" value="XM_003031263.1"/>
</dbReference>